<dbReference type="AlphaFoldDB" id="A0A7C9MQI4"/>
<gene>
    <name evidence="1" type="ORF">F5985_02010</name>
</gene>
<comment type="caution">
    <text evidence="1">The sequence shown here is derived from an EMBL/GenBank/DDBJ whole genome shotgun (WGS) entry which is preliminary data.</text>
</comment>
<dbReference type="RefSeq" id="WP_161124095.1">
    <property type="nucleotide sequence ID" value="NZ_VYSB01000001.1"/>
</dbReference>
<sequence>MPHCQYRPQGRAPTVLETHVLKLRAFEIVLVLFYMEDLKRHILDSIQLSDYLKGNVADRLTDGTSKLKAGKKLELARAVLVAEGVINQAESDEIKSLVDYRNTIGHQIHHLTIDVGAYSALMRLTEENLEPVVAYDSKAAERACELHLTVIKRMVGCVFHAMPDTIPC</sequence>
<name>A0A7C9MQI4_9BURK</name>
<protein>
    <recommendedName>
        <fullName evidence="3">DUF86 domain-containing protein</fullName>
    </recommendedName>
</protein>
<evidence type="ECO:0008006" key="3">
    <source>
        <dbReference type="Google" id="ProtNLM"/>
    </source>
</evidence>
<proteinExistence type="predicted"/>
<evidence type="ECO:0000313" key="1">
    <source>
        <dbReference type="EMBL" id="MYZ50938.1"/>
    </source>
</evidence>
<dbReference type="EMBL" id="VYSB01000001">
    <property type="protein sequence ID" value="MYZ50938.1"/>
    <property type="molecule type" value="Genomic_DNA"/>
</dbReference>
<organism evidence="1 2">
    <name type="scientific">Malikia spinosa</name>
    <dbReference type="NCBI Taxonomy" id="86180"/>
    <lineage>
        <taxon>Bacteria</taxon>
        <taxon>Pseudomonadati</taxon>
        <taxon>Pseudomonadota</taxon>
        <taxon>Betaproteobacteria</taxon>
        <taxon>Burkholderiales</taxon>
        <taxon>Comamonadaceae</taxon>
        <taxon>Malikia</taxon>
    </lineage>
</organism>
<accession>A0A7C9MQI4</accession>
<dbReference type="Proteomes" id="UP000481947">
    <property type="component" value="Unassembled WGS sequence"/>
</dbReference>
<evidence type="ECO:0000313" key="2">
    <source>
        <dbReference type="Proteomes" id="UP000481947"/>
    </source>
</evidence>
<reference evidence="1 2" key="1">
    <citation type="submission" date="2019-09" db="EMBL/GenBank/DDBJ databases">
        <title>Identification of Malikia spinosa a prominent benzene-, toluene-, and ethylbenzene-degrading bacterium: enrichment, isolation and whole genome sequencing.</title>
        <authorList>
            <person name="Tancsics A."/>
            <person name="Revesz F."/>
            <person name="Kriszt B."/>
        </authorList>
    </citation>
    <scope>NUCLEOTIDE SEQUENCE [LARGE SCALE GENOMIC DNA]</scope>
    <source>
        <strain evidence="1 2">AB6</strain>
    </source>
</reference>